<evidence type="ECO:0000313" key="2">
    <source>
        <dbReference type="Proteomes" id="UP000005709"/>
    </source>
</evidence>
<keyword evidence="2" id="KW-1185">Reference proteome</keyword>
<dbReference type="AlphaFoldDB" id="C8PDX9"/>
<dbReference type="OrthoDB" id="5357042at2"/>
<proteinExistence type="predicted"/>
<comment type="caution">
    <text evidence="1">The sequence shown here is derived from an EMBL/GenBank/DDBJ whole genome shotgun (WGS) entry which is preliminary data.</text>
</comment>
<evidence type="ECO:0000313" key="1">
    <source>
        <dbReference type="EMBL" id="EEV18852.1"/>
    </source>
</evidence>
<dbReference type="EMBL" id="ACYG01000005">
    <property type="protein sequence ID" value="EEV18852.1"/>
    <property type="molecule type" value="Genomic_DNA"/>
</dbReference>
<organism evidence="1 2">
    <name type="scientific">Campylobacter gracilis RM3268</name>
    <dbReference type="NCBI Taxonomy" id="553220"/>
    <lineage>
        <taxon>Bacteria</taxon>
        <taxon>Pseudomonadati</taxon>
        <taxon>Campylobacterota</taxon>
        <taxon>Epsilonproteobacteria</taxon>
        <taxon>Campylobacterales</taxon>
        <taxon>Campylobacteraceae</taxon>
        <taxon>Campylobacter</taxon>
    </lineage>
</organism>
<gene>
    <name evidence="1" type="ORF">CAMGR0001_2329</name>
</gene>
<dbReference type="RefSeq" id="WP_005869065.1">
    <property type="nucleotide sequence ID" value="NZ_ACYG01000005.1"/>
</dbReference>
<name>C8PDX9_9BACT</name>
<dbReference type="Proteomes" id="UP000005709">
    <property type="component" value="Unassembled WGS sequence"/>
</dbReference>
<protein>
    <submittedName>
        <fullName evidence="1">Uncharacterized protein</fullName>
    </submittedName>
</protein>
<dbReference type="eggNOG" id="ENOG5031A7U">
    <property type="taxonomic scope" value="Bacteria"/>
</dbReference>
<accession>C8PDX9</accession>
<sequence length="121" mass="13881">MENQKSERCLSLDNFTDIANIEAEIIKLISDDLGDYALYEQFENSEITKREVSTAGYYCHFECKKILEKSKNNGFVGNVNLTLSDENIGGAMVLLENGILKMLECYFWEENNFFENIVNGQ</sequence>
<reference evidence="1 2" key="1">
    <citation type="submission" date="2009-07" db="EMBL/GenBank/DDBJ databases">
        <authorList>
            <person name="Madupu R."/>
            <person name="Sebastian Y."/>
            <person name="Durkin A.S."/>
            <person name="Torralba M."/>
            <person name="Methe B."/>
            <person name="Sutton G.G."/>
            <person name="Strausberg R.L."/>
            <person name="Nelson K.E."/>
        </authorList>
    </citation>
    <scope>NUCLEOTIDE SEQUENCE [LARGE SCALE GENOMIC DNA]</scope>
    <source>
        <strain evidence="1 2">RM3268</strain>
    </source>
</reference>